<dbReference type="InterPro" id="IPR023612">
    <property type="entry name" value="Peptidase_M4"/>
</dbReference>
<keyword evidence="4" id="KW-0378">Hydrolase</keyword>
<proteinExistence type="inferred from homology"/>
<evidence type="ECO:0000256" key="6">
    <source>
        <dbReference type="ARBA" id="ARBA00023049"/>
    </source>
</evidence>
<evidence type="ECO:0000256" key="7">
    <source>
        <dbReference type="SAM" id="MobiDB-lite"/>
    </source>
</evidence>
<comment type="similarity">
    <text evidence="1">Belongs to the peptidase M4 family.</text>
</comment>
<evidence type="ECO:0000313" key="11">
    <source>
        <dbReference type="Proteomes" id="UP000782241"/>
    </source>
</evidence>
<gene>
    <name evidence="10" type="ORF">KAF25_002989</name>
</gene>
<dbReference type="InterPro" id="IPR001570">
    <property type="entry name" value="Peptidase_M4_C_domain"/>
</dbReference>
<evidence type="ECO:0000259" key="8">
    <source>
        <dbReference type="Pfam" id="PF01447"/>
    </source>
</evidence>
<evidence type="ECO:0000256" key="3">
    <source>
        <dbReference type="ARBA" id="ARBA00022723"/>
    </source>
</evidence>
<evidence type="ECO:0000256" key="2">
    <source>
        <dbReference type="ARBA" id="ARBA00022670"/>
    </source>
</evidence>
<dbReference type="InterPro" id="IPR013856">
    <property type="entry name" value="Peptidase_M4_domain"/>
</dbReference>
<dbReference type="PRINTS" id="PR00730">
    <property type="entry name" value="THERMOLYSIN"/>
</dbReference>
<comment type="caution">
    <text evidence="10">The sequence shown here is derived from an EMBL/GenBank/DDBJ whole genome shotgun (WGS) entry which is preliminary data.</text>
</comment>
<name>A0A9P7H212_9HYPO</name>
<accession>A0A9P7H212</accession>
<dbReference type="InterPro" id="IPR052759">
    <property type="entry name" value="Metalloprotease_M4"/>
</dbReference>
<organism evidence="10 11">
    <name type="scientific">Fusarium avenaceum</name>
    <dbReference type="NCBI Taxonomy" id="40199"/>
    <lineage>
        <taxon>Eukaryota</taxon>
        <taxon>Fungi</taxon>
        <taxon>Dikarya</taxon>
        <taxon>Ascomycota</taxon>
        <taxon>Pezizomycotina</taxon>
        <taxon>Sordariomycetes</taxon>
        <taxon>Hypocreomycetidae</taxon>
        <taxon>Hypocreales</taxon>
        <taxon>Nectriaceae</taxon>
        <taxon>Fusarium</taxon>
        <taxon>Fusarium tricinctum species complex</taxon>
    </lineage>
</organism>
<dbReference type="PANTHER" id="PTHR43579">
    <property type="match status" value="1"/>
</dbReference>
<evidence type="ECO:0000313" key="10">
    <source>
        <dbReference type="EMBL" id="KAG5660383.1"/>
    </source>
</evidence>
<dbReference type="Gene3D" id="1.10.390.10">
    <property type="entry name" value="Neutral Protease Domain 2"/>
    <property type="match status" value="1"/>
</dbReference>
<dbReference type="InterPro" id="IPR027268">
    <property type="entry name" value="Peptidase_M4/M1_CTD_sf"/>
</dbReference>
<keyword evidence="3" id="KW-0479">Metal-binding</keyword>
<feature type="region of interest" description="Disordered" evidence="7">
    <location>
        <begin position="420"/>
        <end position="439"/>
    </location>
</feature>
<evidence type="ECO:0000256" key="1">
    <source>
        <dbReference type="ARBA" id="ARBA00009388"/>
    </source>
</evidence>
<evidence type="ECO:0000256" key="4">
    <source>
        <dbReference type="ARBA" id="ARBA00022801"/>
    </source>
</evidence>
<dbReference type="Pfam" id="PF01447">
    <property type="entry name" value="Peptidase_M4"/>
    <property type="match status" value="1"/>
</dbReference>
<reference evidence="10" key="1">
    <citation type="submission" date="2021-04" db="EMBL/GenBank/DDBJ databases">
        <title>Draft genome of Fusarium avenaceum strain F156N33, isolated from an atmospheric sample in Virginia.</title>
        <authorList>
            <person name="Yang S."/>
            <person name="Vinatzer B.A."/>
            <person name="Coleman J."/>
        </authorList>
    </citation>
    <scope>NUCLEOTIDE SEQUENCE</scope>
    <source>
        <strain evidence="10">F156N33</strain>
    </source>
</reference>
<evidence type="ECO:0000259" key="9">
    <source>
        <dbReference type="Pfam" id="PF02868"/>
    </source>
</evidence>
<feature type="domain" description="Peptidase M4 C-terminal" evidence="9">
    <location>
        <begin position="204"/>
        <end position="250"/>
    </location>
</feature>
<keyword evidence="2" id="KW-0645">Protease</keyword>
<dbReference type="Proteomes" id="UP000782241">
    <property type="component" value="Unassembled WGS sequence"/>
</dbReference>
<dbReference type="GO" id="GO:0006508">
    <property type="term" value="P:proteolysis"/>
    <property type="evidence" value="ECO:0007669"/>
    <property type="project" value="UniProtKB-KW"/>
</dbReference>
<dbReference type="SUPFAM" id="SSF55486">
    <property type="entry name" value="Metalloproteases ('zincins'), catalytic domain"/>
    <property type="match status" value="1"/>
</dbReference>
<dbReference type="EMBL" id="JAGPUO010000009">
    <property type="protein sequence ID" value="KAG5660383.1"/>
    <property type="molecule type" value="Genomic_DNA"/>
</dbReference>
<evidence type="ECO:0000256" key="5">
    <source>
        <dbReference type="ARBA" id="ARBA00022833"/>
    </source>
</evidence>
<keyword evidence="11" id="KW-1185">Reference proteome</keyword>
<dbReference type="GO" id="GO:0004222">
    <property type="term" value="F:metalloendopeptidase activity"/>
    <property type="evidence" value="ECO:0007669"/>
    <property type="project" value="InterPro"/>
</dbReference>
<dbReference type="GO" id="GO:0046872">
    <property type="term" value="F:metal ion binding"/>
    <property type="evidence" value="ECO:0007669"/>
    <property type="project" value="UniProtKB-KW"/>
</dbReference>
<dbReference type="AlphaFoldDB" id="A0A9P7H212"/>
<feature type="domain" description="Peptidase M4 C-terminal" evidence="9">
    <location>
        <begin position="306"/>
        <end position="414"/>
    </location>
</feature>
<keyword evidence="6" id="KW-0482">Metalloprotease</keyword>
<dbReference type="PANTHER" id="PTHR43579:SF1">
    <property type="entry name" value="NEUTRAL METALLOPROTEINASE"/>
    <property type="match status" value="1"/>
</dbReference>
<feature type="domain" description="Peptidase M4" evidence="8">
    <location>
        <begin position="65"/>
        <end position="200"/>
    </location>
</feature>
<protein>
    <submittedName>
        <fullName evidence="10">Uncharacterized protein</fullName>
    </submittedName>
</protein>
<dbReference type="Gene3D" id="3.10.170.10">
    <property type="match status" value="1"/>
</dbReference>
<feature type="compositionally biased region" description="Polar residues" evidence="7">
    <location>
        <begin position="425"/>
        <end position="434"/>
    </location>
</feature>
<sequence length="457" mass="51036">MESSWCSFIPHNLLSELANDDELDENTRKCMNETFVIGSSLYEKEKKPAIVDQGDYKLDRAERSQPLNAIEMPRQFELIDGKLYDNRGGLKTLIYTAEGQEVLPGQNALSGRGGHKDRQRGQNVESIVRQIFSFFEFEFGHRLFEKEGHTVAITINYGDNYTNAHWTGKRVILGSGNPSLWDEFDMARDVIGHEVAHGVILRTSGLNGSGEPGALSEHLADVFGLLYKHSVESPGTEAKDCVWTIGESLWGLPGGFFGFSGIDPEIVKSLWTGSGGKIVDNHTRQDPTVARDVTSTKAKHFNKFPHYLRSFKDPSSINPRQPMNYNDYKNLPYDNGGVHHNSGIGNYAFYVAADEAKEPPLDGVGKVWFRAMTDTGLGADCKYARFAAFTIAYAKRDFPYLVKPIETGWEEVEVKPDDVPGLESMLSNPPSNQHEAQEPVRVEEFPDSFLVPIEFSS</sequence>
<dbReference type="Pfam" id="PF02868">
    <property type="entry name" value="Peptidase_M4_C"/>
    <property type="match status" value="2"/>
</dbReference>
<keyword evidence="5" id="KW-0862">Zinc</keyword>